<organism evidence="2 4">
    <name type="scientific">Adineta steineri</name>
    <dbReference type="NCBI Taxonomy" id="433720"/>
    <lineage>
        <taxon>Eukaryota</taxon>
        <taxon>Metazoa</taxon>
        <taxon>Spiralia</taxon>
        <taxon>Gnathifera</taxon>
        <taxon>Rotifera</taxon>
        <taxon>Eurotatoria</taxon>
        <taxon>Bdelloidea</taxon>
        <taxon>Adinetida</taxon>
        <taxon>Adinetidae</taxon>
        <taxon>Adineta</taxon>
    </lineage>
</organism>
<proteinExistence type="predicted"/>
<evidence type="ECO:0000313" key="3">
    <source>
        <dbReference type="EMBL" id="CAF4191277.1"/>
    </source>
</evidence>
<name>A0A815V4F9_9BILA</name>
<evidence type="ECO:0000256" key="1">
    <source>
        <dbReference type="SAM" id="Phobius"/>
    </source>
</evidence>
<gene>
    <name evidence="2" type="ORF">JYZ213_LOCUS44926</name>
    <name evidence="3" type="ORF">OXD698_LOCUS40301</name>
</gene>
<accession>A0A815V4F9</accession>
<dbReference type="EMBL" id="CAJOAZ010008783">
    <property type="protein sequence ID" value="CAF4191277.1"/>
    <property type="molecule type" value="Genomic_DNA"/>
</dbReference>
<dbReference type="AlphaFoldDB" id="A0A815V4F9"/>
<reference evidence="2" key="1">
    <citation type="submission" date="2021-02" db="EMBL/GenBank/DDBJ databases">
        <authorList>
            <person name="Nowell W R."/>
        </authorList>
    </citation>
    <scope>NUCLEOTIDE SEQUENCE</scope>
</reference>
<evidence type="ECO:0000313" key="4">
    <source>
        <dbReference type="Proteomes" id="UP000663845"/>
    </source>
</evidence>
<dbReference type="EMBL" id="CAJNOG010003196">
    <property type="protein sequence ID" value="CAF1527337.1"/>
    <property type="molecule type" value="Genomic_DNA"/>
</dbReference>
<dbReference type="Proteomes" id="UP000663844">
    <property type="component" value="Unassembled WGS sequence"/>
</dbReference>
<keyword evidence="1" id="KW-0472">Membrane</keyword>
<comment type="caution">
    <text evidence="2">The sequence shown here is derived from an EMBL/GenBank/DDBJ whole genome shotgun (WGS) entry which is preliminary data.</text>
</comment>
<keyword evidence="1" id="KW-0812">Transmembrane</keyword>
<feature type="transmembrane region" description="Helical" evidence="1">
    <location>
        <begin position="101"/>
        <end position="128"/>
    </location>
</feature>
<evidence type="ECO:0000313" key="2">
    <source>
        <dbReference type="EMBL" id="CAF1527337.1"/>
    </source>
</evidence>
<keyword evidence="1" id="KW-1133">Transmembrane helix</keyword>
<sequence length="342" mass="38524">MVKIIHVNKIQLNNQSIEQINQHQLMNNKFILSDNIKRSSIIIQPISYQCNNNQVVPNDQQTRISLNKRNIFDYSNNNLFDNRYKNKEENHRRKSIAFPWLKLWCCCLICAALILIGLIVTIAILISLHNSKTTTSITSTYTTTLTTSTTTTTIISPSNWLINGDGESGLCSTNNSVVHPTGWNLNGSITQVYYNNSEANILSTDPGPNNRGRCFFYGGPSPFDSSMWQYVNMSNLINPILIDNQTIYFNFSAWIGGYQGQTDNAQVSLTFLNQINQQVGSSFTLGPVTNTQRSNQTSLLFQSSNGFVPVGARSFLVMVKINFFQGYDNDGNIDNIDLYLHQ</sequence>
<protein>
    <submittedName>
        <fullName evidence="2">Uncharacterized protein</fullName>
    </submittedName>
</protein>
<dbReference type="Proteomes" id="UP000663845">
    <property type="component" value="Unassembled WGS sequence"/>
</dbReference>